<dbReference type="AlphaFoldDB" id="A0A975U2C2"/>
<keyword evidence="1" id="KW-0472">Membrane</keyword>
<dbReference type="HAMAP" id="MF_00386">
    <property type="entry name" value="UPF0161_YidD"/>
    <property type="match status" value="1"/>
</dbReference>
<proteinExistence type="inferred from homology"/>
<dbReference type="GO" id="GO:0005886">
    <property type="term" value="C:plasma membrane"/>
    <property type="evidence" value="ECO:0007669"/>
    <property type="project" value="UniProtKB-SubCell"/>
</dbReference>
<comment type="similarity">
    <text evidence="1">Belongs to the UPF0161 family.</text>
</comment>
<keyword evidence="1" id="KW-1003">Cell membrane</keyword>
<dbReference type="RefSeq" id="WP_218285421.1">
    <property type="nucleotide sequence ID" value="NZ_CP076448.1"/>
</dbReference>
<dbReference type="KEGG" id="elio:KO353_14120"/>
<reference evidence="2" key="1">
    <citation type="submission" date="2021-06" db="EMBL/GenBank/DDBJ databases">
        <title>Elioraea tepida, sp. nov., a moderately thermophilic aerobic anoxygenic phototrophic bacterium isolated from an alkaline siliceous hot spring mat community in Yellowstone National Park, WY, USA.</title>
        <authorList>
            <person name="Saini M.K."/>
            <person name="Yoshida S."/>
            <person name="Sebastian A."/>
            <person name="Hirose S."/>
            <person name="Hara E."/>
            <person name="Tamaki H."/>
            <person name="Soulier N.T."/>
            <person name="Albert I."/>
            <person name="Hanada S."/>
            <person name="Bryant D.A."/>
            <person name="Tank M."/>
        </authorList>
    </citation>
    <scope>NUCLEOTIDE SEQUENCE</scope>
    <source>
        <strain evidence="2">MS-P2</strain>
    </source>
</reference>
<name>A0A975U2C2_9PROT</name>
<dbReference type="PANTHER" id="PTHR33383">
    <property type="entry name" value="MEMBRANE PROTEIN INSERTION EFFICIENCY FACTOR-RELATED"/>
    <property type="match status" value="1"/>
</dbReference>
<gene>
    <name evidence="2" type="primary">yidD</name>
    <name evidence="2" type="ORF">KO353_14120</name>
</gene>
<dbReference type="SMART" id="SM01234">
    <property type="entry name" value="Haemolytic"/>
    <property type="match status" value="1"/>
</dbReference>
<evidence type="ECO:0000256" key="1">
    <source>
        <dbReference type="HAMAP-Rule" id="MF_00386"/>
    </source>
</evidence>
<dbReference type="Pfam" id="PF01809">
    <property type="entry name" value="YidD"/>
    <property type="match status" value="1"/>
</dbReference>
<comment type="subcellular location">
    <subcellularLocation>
        <location evidence="1">Cell membrane</location>
        <topology evidence="1">Peripheral membrane protein</topology>
        <orientation evidence="1">Cytoplasmic side</orientation>
    </subcellularLocation>
</comment>
<protein>
    <recommendedName>
        <fullName evidence="1">Putative membrane protein insertion efficiency factor</fullName>
    </recommendedName>
</protein>
<dbReference type="EMBL" id="CP076448">
    <property type="protein sequence ID" value="QXM24364.1"/>
    <property type="molecule type" value="Genomic_DNA"/>
</dbReference>
<organism evidence="2 3">
    <name type="scientific">Elioraea tepida</name>
    <dbReference type="NCBI Taxonomy" id="2843330"/>
    <lineage>
        <taxon>Bacteria</taxon>
        <taxon>Pseudomonadati</taxon>
        <taxon>Pseudomonadota</taxon>
        <taxon>Alphaproteobacteria</taxon>
        <taxon>Acetobacterales</taxon>
        <taxon>Elioraeaceae</taxon>
        <taxon>Elioraea</taxon>
    </lineage>
</organism>
<dbReference type="InterPro" id="IPR002696">
    <property type="entry name" value="Membr_insert_effic_factor_YidD"/>
</dbReference>
<evidence type="ECO:0000313" key="2">
    <source>
        <dbReference type="EMBL" id="QXM24364.1"/>
    </source>
</evidence>
<dbReference type="NCBIfam" id="TIGR00278">
    <property type="entry name" value="membrane protein insertion efficiency factor YidD"/>
    <property type="match status" value="1"/>
</dbReference>
<keyword evidence="3" id="KW-1185">Reference proteome</keyword>
<evidence type="ECO:0000313" key="3">
    <source>
        <dbReference type="Proteomes" id="UP000694001"/>
    </source>
</evidence>
<dbReference type="PANTHER" id="PTHR33383:SF1">
    <property type="entry name" value="MEMBRANE PROTEIN INSERTION EFFICIENCY FACTOR-RELATED"/>
    <property type="match status" value="1"/>
</dbReference>
<sequence>MSGREAPSFGARKPRSPLAWLLTGGIVAYEWTLRPVIGANCRFVPSCSAYAKEAIAMHGAARGSLLAARRILRCNPWTEGGHDPVPPCTCASAQARPLKGE</sequence>
<comment type="function">
    <text evidence="1">Could be involved in insertion of integral membrane proteins into the membrane.</text>
</comment>
<dbReference type="Proteomes" id="UP000694001">
    <property type="component" value="Chromosome"/>
</dbReference>
<accession>A0A975U2C2</accession>